<dbReference type="Gene3D" id="1.25.40.10">
    <property type="entry name" value="Tetratricopeptide repeat domain"/>
    <property type="match status" value="1"/>
</dbReference>
<comment type="caution">
    <text evidence="7">The sequence shown here is derived from an EMBL/GenBank/DDBJ whole genome shotgun (WGS) entry which is preliminary data.</text>
</comment>
<proteinExistence type="inferred from homology"/>
<dbReference type="PANTHER" id="PTHR35807">
    <property type="entry name" value="TRANSCRIPTIONAL REGULATOR REDD-RELATED"/>
    <property type="match status" value="1"/>
</dbReference>
<dbReference type="InterPro" id="IPR011990">
    <property type="entry name" value="TPR-like_helical_dom_sf"/>
</dbReference>
<dbReference type="PROSITE" id="PS51755">
    <property type="entry name" value="OMPR_PHOB"/>
    <property type="match status" value="1"/>
</dbReference>
<name>A0A3E0HPZ0_9PSEU</name>
<keyword evidence="8" id="KW-1185">Reference proteome</keyword>
<keyword evidence="4" id="KW-0804">Transcription</keyword>
<feature type="DNA-binding region" description="OmpR/PhoB-type" evidence="5">
    <location>
        <begin position="1"/>
        <end position="90"/>
    </location>
</feature>
<dbReference type="InterPro" id="IPR001867">
    <property type="entry name" value="OmpR/PhoB-type_DNA-bd"/>
</dbReference>
<dbReference type="SMART" id="SM00862">
    <property type="entry name" value="Trans_reg_C"/>
    <property type="match status" value="1"/>
</dbReference>
<dbReference type="SUPFAM" id="SSF46894">
    <property type="entry name" value="C-terminal effector domain of the bipartite response regulators"/>
    <property type="match status" value="1"/>
</dbReference>
<dbReference type="SUPFAM" id="SSF48452">
    <property type="entry name" value="TPR-like"/>
    <property type="match status" value="1"/>
</dbReference>
<keyword evidence="3 5" id="KW-0238">DNA-binding</keyword>
<reference evidence="7 8" key="1">
    <citation type="submission" date="2018-08" db="EMBL/GenBank/DDBJ databases">
        <title>Genomic Encyclopedia of Archaeal and Bacterial Type Strains, Phase II (KMG-II): from individual species to whole genera.</title>
        <authorList>
            <person name="Goeker M."/>
        </authorList>
    </citation>
    <scope>NUCLEOTIDE SEQUENCE [LARGE SCALE GENOMIC DNA]</scope>
    <source>
        <strain evidence="7 8">DSM 45791</strain>
    </source>
</reference>
<dbReference type="GO" id="GO:0006355">
    <property type="term" value="P:regulation of DNA-templated transcription"/>
    <property type="evidence" value="ECO:0007669"/>
    <property type="project" value="InterPro"/>
</dbReference>
<dbReference type="InterPro" id="IPR051677">
    <property type="entry name" value="AfsR-DnrI-RedD_regulator"/>
</dbReference>
<dbReference type="Pfam" id="PF03704">
    <property type="entry name" value="BTAD"/>
    <property type="match status" value="1"/>
</dbReference>
<protein>
    <submittedName>
        <fullName evidence="7">DNA-binding SARP family transcriptional activator</fullName>
    </submittedName>
</protein>
<gene>
    <name evidence="7" type="ORF">BCF44_105336</name>
</gene>
<dbReference type="InterPro" id="IPR036388">
    <property type="entry name" value="WH-like_DNA-bd_sf"/>
</dbReference>
<dbReference type="GO" id="GO:0003677">
    <property type="term" value="F:DNA binding"/>
    <property type="evidence" value="ECO:0007669"/>
    <property type="project" value="UniProtKB-UniRule"/>
</dbReference>
<evidence type="ECO:0000256" key="5">
    <source>
        <dbReference type="PROSITE-ProRule" id="PRU01091"/>
    </source>
</evidence>
<accession>A0A3E0HPZ0</accession>
<dbReference type="EMBL" id="QUNO01000005">
    <property type="protein sequence ID" value="REH48477.1"/>
    <property type="molecule type" value="Genomic_DNA"/>
</dbReference>
<dbReference type="Gene3D" id="1.10.10.10">
    <property type="entry name" value="Winged helix-like DNA-binding domain superfamily/Winged helix DNA-binding domain"/>
    <property type="match status" value="1"/>
</dbReference>
<evidence type="ECO:0000256" key="1">
    <source>
        <dbReference type="ARBA" id="ARBA00005820"/>
    </source>
</evidence>
<evidence type="ECO:0000256" key="2">
    <source>
        <dbReference type="ARBA" id="ARBA00023015"/>
    </source>
</evidence>
<feature type="domain" description="OmpR/PhoB-type" evidence="6">
    <location>
        <begin position="1"/>
        <end position="90"/>
    </location>
</feature>
<evidence type="ECO:0000313" key="7">
    <source>
        <dbReference type="EMBL" id="REH48477.1"/>
    </source>
</evidence>
<dbReference type="CDD" id="cd15831">
    <property type="entry name" value="BTAD"/>
    <property type="match status" value="1"/>
</dbReference>
<evidence type="ECO:0000256" key="4">
    <source>
        <dbReference type="ARBA" id="ARBA00023163"/>
    </source>
</evidence>
<sequence length="255" mass="27929">MEFRVLGPVEAEADGEQIALDGAKQRTVLAVLLLERDSVVSDQRISELVWGHKTPATLNAQIYTYVSRLRKTLGPGVRIVRRSPGYLLQIGGSGFDLADFTELATRGAVELAADRHEAAAKLLRGALTCWRGPALANVTEHLASAEAPRLEEARIAALEQLFEAETAVGRHWLILPELVRQVDRHPLRERLRAQLMTALYRCERQAEALAVYDEGRRVLAAELGIDPGPLLRGVHRAILTSDPRLGNRGSSLAAG</sequence>
<comment type="similarity">
    <text evidence="1">Belongs to the AfsR/DnrI/RedD regulatory family.</text>
</comment>
<keyword evidence="2" id="KW-0805">Transcription regulation</keyword>
<evidence type="ECO:0000313" key="8">
    <source>
        <dbReference type="Proteomes" id="UP000256269"/>
    </source>
</evidence>
<evidence type="ECO:0000259" key="6">
    <source>
        <dbReference type="PROSITE" id="PS51755"/>
    </source>
</evidence>
<dbReference type="Pfam" id="PF00486">
    <property type="entry name" value="Trans_reg_C"/>
    <property type="match status" value="1"/>
</dbReference>
<dbReference type="GO" id="GO:0000160">
    <property type="term" value="P:phosphorelay signal transduction system"/>
    <property type="evidence" value="ECO:0007669"/>
    <property type="project" value="InterPro"/>
</dbReference>
<dbReference type="InterPro" id="IPR005158">
    <property type="entry name" value="BTAD"/>
</dbReference>
<dbReference type="SMART" id="SM01043">
    <property type="entry name" value="BTAD"/>
    <property type="match status" value="1"/>
</dbReference>
<organism evidence="7 8">
    <name type="scientific">Kutzneria buriramensis</name>
    <dbReference type="NCBI Taxonomy" id="1045776"/>
    <lineage>
        <taxon>Bacteria</taxon>
        <taxon>Bacillati</taxon>
        <taxon>Actinomycetota</taxon>
        <taxon>Actinomycetes</taxon>
        <taxon>Pseudonocardiales</taxon>
        <taxon>Pseudonocardiaceae</taxon>
        <taxon>Kutzneria</taxon>
    </lineage>
</organism>
<dbReference type="PANTHER" id="PTHR35807:SF1">
    <property type="entry name" value="TRANSCRIPTIONAL REGULATOR REDD"/>
    <property type="match status" value="1"/>
</dbReference>
<evidence type="ECO:0000256" key="3">
    <source>
        <dbReference type="ARBA" id="ARBA00023125"/>
    </source>
</evidence>
<dbReference type="InterPro" id="IPR016032">
    <property type="entry name" value="Sig_transdc_resp-reg_C-effctor"/>
</dbReference>
<dbReference type="RefSeq" id="WP_116175238.1">
    <property type="nucleotide sequence ID" value="NZ_CP144375.1"/>
</dbReference>
<dbReference type="Proteomes" id="UP000256269">
    <property type="component" value="Unassembled WGS sequence"/>
</dbReference>
<dbReference type="AlphaFoldDB" id="A0A3E0HPZ0"/>
<dbReference type="OrthoDB" id="4336084at2"/>